<name>A0A1B7TI46_9ASCO</name>
<dbReference type="GO" id="GO:0030428">
    <property type="term" value="C:cell septum"/>
    <property type="evidence" value="ECO:0007669"/>
    <property type="project" value="TreeGrafter"/>
</dbReference>
<dbReference type="EMBL" id="LXPE01000004">
    <property type="protein sequence ID" value="OBA28403.1"/>
    <property type="molecule type" value="Genomic_DNA"/>
</dbReference>
<dbReference type="GO" id="GO:0005886">
    <property type="term" value="C:plasma membrane"/>
    <property type="evidence" value="ECO:0007669"/>
    <property type="project" value="UniProtKB-SubCell"/>
</dbReference>
<keyword evidence="6 10" id="KW-0812">Transmembrane</keyword>
<dbReference type="CDD" id="cd04190">
    <property type="entry name" value="Chitin_synth_C"/>
    <property type="match status" value="1"/>
</dbReference>
<evidence type="ECO:0000256" key="9">
    <source>
        <dbReference type="ARBA" id="ARBA00023180"/>
    </source>
</evidence>
<evidence type="ECO:0000256" key="5">
    <source>
        <dbReference type="ARBA" id="ARBA00022679"/>
    </source>
</evidence>
<proteinExistence type="predicted"/>
<keyword evidence="5" id="KW-0808">Transferase</keyword>
<evidence type="ECO:0000256" key="4">
    <source>
        <dbReference type="ARBA" id="ARBA00022676"/>
    </source>
</evidence>
<dbReference type="InterPro" id="IPR004835">
    <property type="entry name" value="Chitin_synth"/>
</dbReference>
<evidence type="ECO:0000259" key="11">
    <source>
        <dbReference type="Pfam" id="PF22997"/>
    </source>
</evidence>
<evidence type="ECO:0000313" key="12">
    <source>
        <dbReference type="EMBL" id="OBA28403.1"/>
    </source>
</evidence>
<dbReference type="OrthoDB" id="370884at2759"/>
<dbReference type="InterPro" id="IPR029044">
    <property type="entry name" value="Nucleotide-diphossugar_trans"/>
</dbReference>
<evidence type="ECO:0000313" key="13">
    <source>
        <dbReference type="Proteomes" id="UP000092321"/>
    </source>
</evidence>
<dbReference type="EC" id="2.4.1.16" evidence="2"/>
<feature type="transmembrane region" description="Helical" evidence="10">
    <location>
        <begin position="20"/>
        <end position="37"/>
    </location>
</feature>
<protein>
    <recommendedName>
        <fullName evidence="2">chitin synthase</fullName>
        <ecNumber evidence="2">2.4.1.16</ecNumber>
    </recommendedName>
</protein>
<keyword evidence="13" id="KW-1185">Reference proteome</keyword>
<dbReference type="Pfam" id="PF03142">
    <property type="entry name" value="Chitin_synth_2"/>
    <property type="match status" value="1"/>
</dbReference>
<keyword evidence="3" id="KW-1003">Cell membrane</keyword>
<dbReference type="SUPFAM" id="SSF53448">
    <property type="entry name" value="Nucleotide-diphospho-sugar transferases"/>
    <property type="match status" value="1"/>
</dbReference>
<sequence>MDKQEIKNYSQKKLGRTDTFWIVYCYIVTFWATPKFLKWFGMPTQERQMAWREKIALLSLILYCGSIITFLTFGFNSAFCKPKTLIDIPFNQINNEQVLVNGLVYSKSNFDIFKLDQDIDIGSEDISFLFQNVNGNCKGIVHNKRFTNDDVPFYYPCTITKKKLKPSACINSPEQREIFYNLKPEGVAMYTWDNVTKAENQSLVVYDGNVIDLSLINYLKKSTDIITPLEFDLLLNGGYNGYDISYLFSDYTRGQQVGMCLVEIAKIGTVDSETVGCVTSKAVLSISLIIIVGIIFLKFLVAVYYAWVVAPFQGVSKKYNNDLSKKLIKPSIDSAGKNIDFLNNCQFTSVPIQEYLKKKKLLLIPILSEKEEQSKSVILLKENLVKRLNTNSNDKNKIYKHENVWFNNTLNPKLIHQNALKQPSINYMPFGYPLLHTICFVTCYSESKKGIKSTLDSICKTNYPNTHKLIVVACDGLIKGTGNDKSTPELILEMIDDFSLDPKLVKPHSYVAVAFGSKRHNMAKVYSGFYNYIEDDYDENYESLSQFQKRKKGKVPIICIVKCGTPNEQKNSNKPGNRGKRDSQVILMSFLEKLFFNDRMSQLEYQILKNIWMITGIMASYYEVVLTIDADTVVFKDSIKHMVAEMCKDPEIMGLCGETQIENKLNTWVTAIQVFEYFISHHQSKAFESVFATVTCLPGCFSMYRIKSPKGKNGFWIPILANPDIVERYSDNVTNSLHKKNLLQLGEDRFLTSLLLKTFPKRKQIFVSKAICKTLVPDTFQVLLSQRRRWINSTIHNLMELVFVNDLCGVFCFSMQFLIIVELIGSVVLPLAICFTIYVILFAIFSQPTPYLTLILLGTIIGLPGVLIILTGANLINFFYMTVYIIALPIWNLFLPLYAFWKFDDFSWGETRVIENENNKKEDEVGLFDYSKIYMKEWREMAREDCL</sequence>
<reference evidence="13" key="1">
    <citation type="journal article" date="2016" name="Proc. Natl. Acad. Sci. U.S.A.">
        <title>Comparative genomics of biotechnologically important yeasts.</title>
        <authorList>
            <person name="Riley R."/>
            <person name="Haridas S."/>
            <person name="Wolfe K.H."/>
            <person name="Lopes M.R."/>
            <person name="Hittinger C.T."/>
            <person name="Goeker M."/>
            <person name="Salamov A.A."/>
            <person name="Wisecaver J.H."/>
            <person name="Long T.M."/>
            <person name="Calvey C.H."/>
            <person name="Aerts A.L."/>
            <person name="Barry K.W."/>
            <person name="Choi C."/>
            <person name="Clum A."/>
            <person name="Coughlan A.Y."/>
            <person name="Deshpande S."/>
            <person name="Douglass A.P."/>
            <person name="Hanson S.J."/>
            <person name="Klenk H.-P."/>
            <person name="LaButti K.M."/>
            <person name="Lapidus A."/>
            <person name="Lindquist E.A."/>
            <person name="Lipzen A.M."/>
            <person name="Meier-Kolthoff J.P."/>
            <person name="Ohm R.A."/>
            <person name="Otillar R.P."/>
            <person name="Pangilinan J.L."/>
            <person name="Peng Y."/>
            <person name="Rokas A."/>
            <person name="Rosa C.A."/>
            <person name="Scheuner C."/>
            <person name="Sibirny A.A."/>
            <person name="Slot J.C."/>
            <person name="Stielow J.B."/>
            <person name="Sun H."/>
            <person name="Kurtzman C.P."/>
            <person name="Blackwell M."/>
            <person name="Grigoriev I.V."/>
            <person name="Jeffries T.W."/>
        </authorList>
    </citation>
    <scope>NUCLEOTIDE SEQUENCE [LARGE SCALE GENOMIC DNA]</scope>
    <source>
        <strain evidence="13">NRRL Y-1626</strain>
    </source>
</reference>
<keyword evidence="7 10" id="KW-1133">Transmembrane helix</keyword>
<evidence type="ECO:0000256" key="3">
    <source>
        <dbReference type="ARBA" id="ARBA00022475"/>
    </source>
</evidence>
<feature type="transmembrane region" description="Helical" evidence="10">
    <location>
        <begin position="827"/>
        <end position="845"/>
    </location>
</feature>
<keyword evidence="4" id="KW-0328">Glycosyltransferase</keyword>
<evidence type="ECO:0000256" key="1">
    <source>
        <dbReference type="ARBA" id="ARBA00004651"/>
    </source>
</evidence>
<keyword evidence="9" id="KW-0325">Glycoprotein</keyword>
<gene>
    <name evidence="12" type="ORF">HANVADRAFT_21982</name>
</gene>
<dbReference type="PANTHER" id="PTHR22914">
    <property type="entry name" value="CHITIN SYNTHASE"/>
    <property type="match status" value="1"/>
</dbReference>
<dbReference type="InterPro" id="IPR054295">
    <property type="entry name" value="CHS4-like_dom"/>
</dbReference>
<dbReference type="Gene3D" id="3.90.550.10">
    <property type="entry name" value="Spore Coat Polysaccharide Biosynthesis Protein SpsA, Chain A"/>
    <property type="match status" value="1"/>
</dbReference>
<organism evidence="12 13">
    <name type="scientific">Hanseniaspora valbyensis NRRL Y-1626</name>
    <dbReference type="NCBI Taxonomy" id="766949"/>
    <lineage>
        <taxon>Eukaryota</taxon>
        <taxon>Fungi</taxon>
        <taxon>Dikarya</taxon>
        <taxon>Ascomycota</taxon>
        <taxon>Saccharomycotina</taxon>
        <taxon>Saccharomycetes</taxon>
        <taxon>Saccharomycodales</taxon>
        <taxon>Saccharomycodaceae</taxon>
        <taxon>Hanseniaspora</taxon>
    </lineage>
</organism>
<feature type="transmembrane region" description="Helical" evidence="10">
    <location>
        <begin position="282"/>
        <end position="308"/>
    </location>
</feature>
<dbReference type="GO" id="GO:0004100">
    <property type="term" value="F:chitin synthase activity"/>
    <property type="evidence" value="ECO:0007669"/>
    <property type="project" value="UniProtKB-EC"/>
</dbReference>
<comment type="caution">
    <text evidence="12">The sequence shown here is derived from an EMBL/GenBank/DDBJ whole genome shotgun (WGS) entry which is preliminary data.</text>
</comment>
<evidence type="ECO:0000256" key="7">
    <source>
        <dbReference type="ARBA" id="ARBA00022989"/>
    </source>
</evidence>
<feature type="domain" description="Chitin synthase 4-like" evidence="11">
    <location>
        <begin position="189"/>
        <end position="269"/>
    </location>
</feature>
<dbReference type="Proteomes" id="UP000092321">
    <property type="component" value="Unassembled WGS sequence"/>
</dbReference>
<feature type="transmembrane region" description="Helical" evidence="10">
    <location>
        <begin position="878"/>
        <end position="901"/>
    </location>
</feature>
<dbReference type="GO" id="GO:0006031">
    <property type="term" value="P:chitin biosynthetic process"/>
    <property type="evidence" value="ECO:0007669"/>
    <property type="project" value="TreeGrafter"/>
</dbReference>
<accession>A0A1B7TI46</accession>
<evidence type="ECO:0000256" key="8">
    <source>
        <dbReference type="ARBA" id="ARBA00023136"/>
    </source>
</evidence>
<evidence type="ECO:0000256" key="10">
    <source>
        <dbReference type="SAM" id="Phobius"/>
    </source>
</evidence>
<evidence type="ECO:0000256" key="2">
    <source>
        <dbReference type="ARBA" id="ARBA00012543"/>
    </source>
</evidence>
<feature type="transmembrane region" description="Helical" evidence="10">
    <location>
        <begin position="852"/>
        <end position="872"/>
    </location>
</feature>
<evidence type="ECO:0000256" key="6">
    <source>
        <dbReference type="ARBA" id="ARBA00022692"/>
    </source>
</evidence>
<dbReference type="AlphaFoldDB" id="A0A1B7TI46"/>
<keyword evidence="8 10" id="KW-0472">Membrane</keyword>
<dbReference type="Pfam" id="PF22997">
    <property type="entry name" value="CHS4"/>
    <property type="match status" value="1"/>
</dbReference>
<dbReference type="PANTHER" id="PTHR22914:SF16">
    <property type="entry name" value="CHITIN SYNTHASE 3"/>
    <property type="match status" value="1"/>
</dbReference>
<comment type="subcellular location">
    <subcellularLocation>
        <location evidence="1">Cell membrane</location>
        <topology evidence="1">Multi-pass membrane protein</topology>
    </subcellularLocation>
</comment>
<feature type="transmembrane region" description="Helical" evidence="10">
    <location>
        <begin position="57"/>
        <end position="75"/>
    </location>
</feature>